<sequence length="254" mass="29758">MKFNAKKCYILSINKKTSKFYQLNQHILQEVQDNPYLGLQISNDLKWNTHINNVCKKASSTLGFIRRNLRNVPQNCRKTAYISLVRSIMEYGATIWNPYLKGDIHVDKLEKIQNRAIRFIKKDYKSRESGCITKMREELELETLEARRLSLRLILMYKIVEGLVPALPTDKFVKFQKSKRQIKSTKFRDCETTNLVEKRVCNNTKSLIIPDSRTPQYKNSFLVSTTVHWNHLQEDVVHAKSAEAFKTSLADRRD</sequence>
<evidence type="ECO:0000313" key="1">
    <source>
        <dbReference type="EMBL" id="KAK3097708.1"/>
    </source>
</evidence>
<dbReference type="AlphaFoldDB" id="A0AA89BVI5"/>
<keyword evidence="2" id="KW-1185">Reference proteome</keyword>
<comment type="caution">
    <text evidence="1">The sequence shown here is derived from an EMBL/GenBank/DDBJ whole genome shotgun (WGS) entry which is preliminary data.</text>
</comment>
<dbReference type="PANTHER" id="PTHR33332">
    <property type="entry name" value="REVERSE TRANSCRIPTASE DOMAIN-CONTAINING PROTEIN"/>
    <property type="match status" value="1"/>
</dbReference>
<dbReference type="Proteomes" id="UP001186944">
    <property type="component" value="Unassembled WGS sequence"/>
</dbReference>
<evidence type="ECO:0000313" key="2">
    <source>
        <dbReference type="Proteomes" id="UP001186944"/>
    </source>
</evidence>
<protein>
    <submittedName>
        <fullName evidence="1">Uncharacterized protein</fullName>
    </submittedName>
</protein>
<dbReference type="EMBL" id="VSWD01000007">
    <property type="protein sequence ID" value="KAK3097708.1"/>
    <property type="molecule type" value="Genomic_DNA"/>
</dbReference>
<reference evidence="1" key="1">
    <citation type="submission" date="2019-08" db="EMBL/GenBank/DDBJ databases">
        <title>The improved chromosome-level genome for the pearl oyster Pinctada fucata martensii using PacBio sequencing and Hi-C.</title>
        <authorList>
            <person name="Zheng Z."/>
        </authorList>
    </citation>
    <scope>NUCLEOTIDE SEQUENCE</scope>
    <source>
        <strain evidence="1">ZZ-2019</strain>
        <tissue evidence="1">Adductor muscle</tissue>
    </source>
</reference>
<organism evidence="1 2">
    <name type="scientific">Pinctada imbricata</name>
    <name type="common">Atlantic pearl-oyster</name>
    <name type="synonym">Pinctada martensii</name>
    <dbReference type="NCBI Taxonomy" id="66713"/>
    <lineage>
        <taxon>Eukaryota</taxon>
        <taxon>Metazoa</taxon>
        <taxon>Spiralia</taxon>
        <taxon>Lophotrochozoa</taxon>
        <taxon>Mollusca</taxon>
        <taxon>Bivalvia</taxon>
        <taxon>Autobranchia</taxon>
        <taxon>Pteriomorphia</taxon>
        <taxon>Pterioida</taxon>
        <taxon>Pterioidea</taxon>
        <taxon>Pteriidae</taxon>
        <taxon>Pinctada</taxon>
    </lineage>
</organism>
<accession>A0AA89BVI5</accession>
<gene>
    <name evidence="1" type="ORF">FSP39_012355</name>
</gene>
<proteinExistence type="predicted"/>
<name>A0AA89BVI5_PINIB</name>